<reference evidence="2 3" key="1">
    <citation type="submission" date="2013-11" db="EMBL/GenBank/DDBJ databases">
        <title>Genome sequencing of Stegodyphus mimosarum.</title>
        <authorList>
            <person name="Bechsgaard J."/>
        </authorList>
    </citation>
    <scope>NUCLEOTIDE SEQUENCE [LARGE SCALE GENOMIC DNA]</scope>
</reference>
<evidence type="ECO:0000313" key="2">
    <source>
        <dbReference type="EMBL" id="KFM64333.1"/>
    </source>
</evidence>
<protein>
    <submittedName>
        <fullName evidence="2">Tigger transposable element-derived protein 4</fullName>
    </submittedName>
</protein>
<dbReference type="AlphaFoldDB" id="A0A087TGU4"/>
<sequence length="288" mass="33036">MNGLRRDSLPVVHRANRNAWMTSEIFKEWLKDWDRELQRQSRKVLLLLDHCAAHPHLDCLKNIQLEFLSPTTTALFQPMDMSIIKTFMTLYRERLVNYILEAIEESLLTSSSKASEVSAKVNIIQPVKFVADSWRKVSSETIQNCFSHCGFKHLVLEMDVDMFIESENDGGHVELQQVQNCEEFLSIDNELQCYNENEDCEAAIVARVTAKHTAASEDQESDDDDAANKLVQVTTQDAKKCTETLCRYFTQEGNESSPIVALYVCGDFVHVQTVKRARQITLDKFFKC</sequence>
<dbReference type="STRING" id="407821.A0A087TGU4"/>
<dbReference type="OMA" id="YNENEDC"/>
<feature type="domain" description="DDE-1" evidence="1">
    <location>
        <begin position="6"/>
        <end position="146"/>
    </location>
</feature>
<dbReference type="OrthoDB" id="6511064at2759"/>
<gene>
    <name evidence="2" type="ORF">X975_04312</name>
</gene>
<dbReference type="InterPro" id="IPR050863">
    <property type="entry name" value="CenT-Element_Derived"/>
</dbReference>
<dbReference type="Proteomes" id="UP000054359">
    <property type="component" value="Unassembled WGS sequence"/>
</dbReference>
<dbReference type="PANTHER" id="PTHR19303:SF73">
    <property type="entry name" value="PROTEIN PDC2"/>
    <property type="match status" value="1"/>
</dbReference>
<keyword evidence="3" id="KW-1185">Reference proteome</keyword>
<dbReference type="GO" id="GO:0005634">
    <property type="term" value="C:nucleus"/>
    <property type="evidence" value="ECO:0007669"/>
    <property type="project" value="TreeGrafter"/>
</dbReference>
<feature type="non-terminal residue" evidence="2">
    <location>
        <position position="288"/>
    </location>
</feature>
<dbReference type="PANTHER" id="PTHR19303">
    <property type="entry name" value="TRANSPOSON"/>
    <property type="match status" value="1"/>
</dbReference>
<dbReference type="Pfam" id="PF03184">
    <property type="entry name" value="DDE_1"/>
    <property type="match status" value="1"/>
</dbReference>
<dbReference type="InterPro" id="IPR004875">
    <property type="entry name" value="DDE_SF_endonuclease_dom"/>
</dbReference>
<proteinExistence type="predicted"/>
<accession>A0A087TGU4</accession>
<evidence type="ECO:0000313" key="3">
    <source>
        <dbReference type="Proteomes" id="UP000054359"/>
    </source>
</evidence>
<name>A0A087TGU4_STEMI</name>
<organism evidence="2 3">
    <name type="scientific">Stegodyphus mimosarum</name>
    <name type="common">African social velvet spider</name>
    <dbReference type="NCBI Taxonomy" id="407821"/>
    <lineage>
        <taxon>Eukaryota</taxon>
        <taxon>Metazoa</taxon>
        <taxon>Ecdysozoa</taxon>
        <taxon>Arthropoda</taxon>
        <taxon>Chelicerata</taxon>
        <taxon>Arachnida</taxon>
        <taxon>Araneae</taxon>
        <taxon>Araneomorphae</taxon>
        <taxon>Entelegynae</taxon>
        <taxon>Eresoidea</taxon>
        <taxon>Eresidae</taxon>
        <taxon>Stegodyphus</taxon>
    </lineage>
</organism>
<dbReference type="GO" id="GO:0003677">
    <property type="term" value="F:DNA binding"/>
    <property type="evidence" value="ECO:0007669"/>
    <property type="project" value="TreeGrafter"/>
</dbReference>
<evidence type="ECO:0000259" key="1">
    <source>
        <dbReference type="Pfam" id="PF03184"/>
    </source>
</evidence>
<dbReference type="EMBL" id="KK115167">
    <property type="protein sequence ID" value="KFM64333.1"/>
    <property type="molecule type" value="Genomic_DNA"/>
</dbReference>